<dbReference type="RefSeq" id="WP_305892394.1">
    <property type="nucleotide sequence ID" value="NZ_JAUZVZ010000003.1"/>
</dbReference>
<dbReference type="Pfam" id="PF02624">
    <property type="entry name" value="YcaO"/>
    <property type="match status" value="1"/>
</dbReference>
<dbReference type="PANTHER" id="PTHR37809">
    <property type="entry name" value="RIBOSOMAL PROTEIN S12 METHYLTHIOTRANSFERASE ACCESSORY FACTOR YCAO"/>
    <property type="match status" value="1"/>
</dbReference>
<dbReference type="Gene3D" id="3.30.40.250">
    <property type="match status" value="1"/>
</dbReference>
<dbReference type="EMBL" id="JAUZVZ010000003">
    <property type="protein sequence ID" value="MDP4535125.1"/>
    <property type="molecule type" value="Genomic_DNA"/>
</dbReference>
<dbReference type="Proteomes" id="UP001231616">
    <property type="component" value="Unassembled WGS sequence"/>
</dbReference>
<feature type="domain" description="YcaO" evidence="1">
    <location>
        <begin position="66"/>
        <end position="438"/>
    </location>
</feature>
<dbReference type="Gene3D" id="3.30.1330.230">
    <property type="match status" value="1"/>
</dbReference>
<sequence>MDQLNETLSRLVAPNFGLLTYVSEVQIQAAEPDIFVAVAEYQDPIRVSEHTRHMPLGSNDDRQASGAGLDREAALWSTLGEAVERYASSIVDTDNLYYASFDELDGGKLNPRDMILFADWQYDSENFPYARFCENKPYGWVKGYNLSRGEEAHIPARFVYLNYMARYPHEALDNGYSTGLAAGPTMAAALCSGIREILERDAFSCHFLNRISAPKIDLAVIWDDLPGKLQRVLSQSNIDYSISNITSEFGYPVVMSILKSGDKLGFSTGTSCHSKAGLALQKAVVESFHTFNWVLDMNRWQEPLDAPEKVRSFADHVAYYLDPARHQDLQFMTDQKPAVPFHVCLEDFQSSGFADKAELQRMLDVLKAHGYEVFAVDLTTDDIASLGFTVVKVVIPGLQPLYCGHGNQHLDPRRLRQFTEKMGYQAPEQFNTTLHAFP</sequence>
<protein>
    <submittedName>
        <fullName evidence="2">YcaO-like family protein</fullName>
    </submittedName>
</protein>
<name>A0ABT9GVN9_9GAMM</name>
<evidence type="ECO:0000313" key="3">
    <source>
        <dbReference type="Proteomes" id="UP001231616"/>
    </source>
</evidence>
<evidence type="ECO:0000259" key="1">
    <source>
        <dbReference type="PROSITE" id="PS51664"/>
    </source>
</evidence>
<dbReference type="PROSITE" id="PS51664">
    <property type="entry name" value="YCAO"/>
    <property type="match status" value="1"/>
</dbReference>
<dbReference type="PANTHER" id="PTHR37809:SF1">
    <property type="entry name" value="RIBOSOMAL PROTEIN S12 METHYLTHIOTRANSFERASE ACCESSORY FACTOR YCAO"/>
    <property type="match status" value="1"/>
</dbReference>
<comment type="caution">
    <text evidence="2">The sequence shown here is derived from an EMBL/GenBank/DDBJ whole genome shotgun (WGS) entry which is preliminary data.</text>
</comment>
<keyword evidence="3" id="KW-1185">Reference proteome</keyword>
<dbReference type="Gene3D" id="3.30.160.660">
    <property type="match status" value="1"/>
</dbReference>
<reference evidence="2 3" key="1">
    <citation type="submission" date="2023-08" db="EMBL/GenBank/DDBJ databases">
        <authorList>
            <person name="Joshi A."/>
            <person name="Thite S."/>
        </authorList>
    </citation>
    <scope>NUCLEOTIDE SEQUENCE [LARGE SCALE GENOMIC DNA]</scope>
    <source>
        <strain evidence="2 3">AC40</strain>
    </source>
</reference>
<gene>
    <name evidence="2" type="ORF">Q3O60_02855</name>
</gene>
<evidence type="ECO:0000313" key="2">
    <source>
        <dbReference type="EMBL" id="MDP4535125.1"/>
    </source>
</evidence>
<accession>A0ABT9GVN9</accession>
<dbReference type="NCBIfam" id="TIGR03604">
    <property type="entry name" value="TOMM_cyclo_SagD"/>
    <property type="match status" value="1"/>
</dbReference>
<organism evidence="2 3">
    <name type="scientific">Alkalimonas collagenimarina</name>
    <dbReference type="NCBI Taxonomy" id="400390"/>
    <lineage>
        <taxon>Bacteria</taxon>
        <taxon>Pseudomonadati</taxon>
        <taxon>Pseudomonadota</taxon>
        <taxon>Gammaproteobacteria</taxon>
        <taxon>Alkalimonas</taxon>
    </lineage>
</organism>
<dbReference type="InterPro" id="IPR027624">
    <property type="entry name" value="TOMM_cyclo_SagD"/>
</dbReference>
<proteinExistence type="predicted"/>
<dbReference type="InterPro" id="IPR003776">
    <property type="entry name" value="YcaO-like_dom"/>
</dbReference>